<accession>N1Q2X7</accession>
<comment type="subcellular location">
    <subcellularLocation>
        <location evidence="2 10">Cell membrane</location>
        <topology evidence="2 10">Multi-pass membrane protein</topology>
    </subcellularLocation>
</comment>
<feature type="compositionally biased region" description="Basic and acidic residues" evidence="11">
    <location>
        <begin position="682"/>
        <end position="691"/>
    </location>
</feature>
<evidence type="ECO:0000256" key="11">
    <source>
        <dbReference type="SAM" id="MobiDB-lite"/>
    </source>
</evidence>
<protein>
    <recommendedName>
        <fullName evidence="10">Plasma membrane fusion protein PRM1</fullName>
    </recommendedName>
</protein>
<feature type="transmembrane region" description="Helical" evidence="10">
    <location>
        <begin position="332"/>
        <end position="350"/>
    </location>
</feature>
<dbReference type="Proteomes" id="UP000016933">
    <property type="component" value="Unassembled WGS sequence"/>
</dbReference>
<gene>
    <name evidence="12" type="ORF">DOTSEDRAFT_67901</name>
</gene>
<dbReference type="GO" id="GO:0005886">
    <property type="term" value="C:plasma membrane"/>
    <property type="evidence" value="ECO:0007669"/>
    <property type="project" value="UniProtKB-SubCell"/>
</dbReference>
<organism evidence="12 13">
    <name type="scientific">Dothistroma septosporum (strain NZE10 / CBS 128990)</name>
    <name type="common">Red band needle blight fungus</name>
    <name type="synonym">Mycosphaerella pini</name>
    <dbReference type="NCBI Taxonomy" id="675120"/>
    <lineage>
        <taxon>Eukaryota</taxon>
        <taxon>Fungi</taxon>
        <taxon>Dikarya</taxon>
        <taxon>Ascomycota</taxon>
        <taxon>Pezizomycotina</taxon>
        <taxon>Dothideomycetes</taxon>
        <taxon>Dothideomycetidae</taxon>
        <taxon>Mycosphaerellales</taxon>
        <taxon>Mycosphaerellaceae</taxon>
        <taxon>Dothistroma</taxon>
    </lineage>
</organism>
<dbReference type="GO" id="GO:0043332">
    <property type="term" value="C:mating projection tip"/>
    <property type="evidence" value="ECO:0007669"/>
    <property type="project" value="UniProtKB-UniRule"/>
</dbReference>
<feature type="transmembrane region" description="Helical" evidence="10">
    <location>
        <begin position="614"/>
        <end position="640"/>
    </location>
</feature>
<keyword evidence="8 10" id="KW-0472">Membrane</keyword>
<evidence type="ECO:0000313" key="13">
    <source>
        <dbReference type="Proteomes" id="UP000016933"/>
    </source>
</evidence>
<feature type="region of interest" description="Disordered" evidence="11">
    <location>
        <begin position="733"/>
        <end position="756"/>
    </location>
</feature>
<keyword evidence="6 10" id="KW-0184">Conjugation</keyword>
<sequence length="784" mass="85839">MAPSENQQQTPNPAPPSLSAGGYETRDYCAAQPATRPTSQYEPYLTPYLGLRARLSQTWINRWTILLLLVLIRTLFAITSIDNNLGTARKQALSACTSAENVGSAMASMPHYMSQGVNELSAKGIEKAVNGLMHMLVLTLTGVEEIVVFIINLITSTYVCLLTLAIRGGLHIAIEVAEQIGDFVNATTKEVGDDLGKVASDFQNAMNGFLSGIDKLGDYLTGHDDKKAPTIDLTSEINKLKDLEIPSGYDEGLQNLNNSIPTFAEVQNLTNTAIRFPFEELKKLVNESLPRYSMEGSMFPVPAKERLSFCSDNDGVSDFFDGLVSIEHKAKTIFLCLFVALAILAMFPMASREYRAWHKMQDRAQLIKSDAYDAQDAVYIVSRPHTSSFGLWLAKIWSSKRRRVLVRWTVAHATTVPALFVLSLAVAGLLGCACQYTLLKTLEKQVPALEYQVADFADKVVISLNNASEQWAMGTNNIITDTSTSVNHDVFGWVNTSTSAVNDTLNTFVNEMIDGLNATFGGTVLYEPIKEVLDCLLFLKIVGIQKGLDWVSDNARINIPLLPNDTLTLGIAQKLTNSSTDLLATGEDGAADNAIEDIVDRLIQAFAAGIRQEAIISACLLLIWATIVLTGLARAVYLLFKGGKYGLFPEPTPTGRMSPRQAKYELDPFPSHVQATPSADQESSRGNKWQDRQYTLTPNPLPILHNGNTTSPIVPADQSPLNEKMGTVSGQNVDSAIRRPTPSQTRASRHGDYAVTSPIRQINPFLSADEAKNSHQNPFMDPGR</sequence>
<dbReference type="OMA" id="NVFGWVN"/>
<feature type="region of interest" description="Disordered" evidence="11">
    <location>
        <begin position="1"/>
        <end position="22"/>
    </location>
</feature>
<evidence type="ECO:0000256" key="5">
    <source>
        <dbReference type="ARBA" id="ARBA00022692"/>
    </source>
</evidence>
<evidence type="ECO:0000256" key="2">
    <source>
        <dbReference type="ARBA" id="ARBA00004651"/>
    </source>
</evidence>
<evidence type="ECO:0000313" key="12">
    <source>
        <dbReference type="EMBL" id="EME49015.1"/>
    </source>
</evidence>
<evidence type="ECO:0000256" key="7">
    <source>
        <dbReference type="ARBA" id="ARBA00022989"/>
    </source>
</evidence>
<proteinExistence type="inferred from homology"/>
<comment type="caution">
    <text evidence="10">Lacks conserved residue(s) required for the propagation of feature annotation.</text>
</comment>
<dbReference type="AlphaFoldDB" id="N1Q2X7"/>
<evidence type="ECO:0000256" key="4">
    <source>
        <dbReference type="ARBA" id="ARBA00022475"/>
    </source>
</evidence>
<evidence type="ECO:0000256" key="10">
    <source>
        <dbReference type="RuleBase" id="RU366035"/>
    </source>
</evidence>
<dbReference type="EMBL" id="KB446535">
    <property type="protein sequence ID" value="EME49015.1"/>
    <property type="molecule type" value="Genomic_DNA"/>
</dbReference>
<evidence type="ECO:0000256" key="3">
    <source>
        <dbReference type="ARBA" id="ARBA00010780"/>
    </source>
</evidence>
<name>N1Q2X7_DOTSN</name>
<evidence type="ECO:0000256" key="1">
    <source>
        <dbReference type="ARBA" id="ARBA00002512"/>
    </source>
</evidence>
<dbReference type="eggNOG" id="ENOG502QRP5">
    <property type="taxonomic scope" value="Eukaryota"/>
</dbReference>
<dbReference type="InterPro" id="IPR026777">
    <property type="entry name" value="PRM1"/>
</dbReference>
<evidence type="ECO:0000256" key="8">
    <source>
        <dbReference type="ARBA" id="ARBA00023136"/>
    </source>
</evidence>
<dbReference type="STRING" id="675120.N1Q2X7"/>
<keyword evidence="9" id="KW-0325">Glycoprotein</keyword>
<feature type="transmembrane region" description="Helical" evidence="10">
    <location>
        <begin position="63"/>
        <end position="81"/>
    </location>
</feature>
<comment type="function">
    <text evidence="1 10">Involved in cell fusion during mating by stabilizing the plasma membrane fusion event.</text>
</comment>
<reference evidence="13" key="1">
    <citation type="journal article" date="2012" name="PLoS Genet.">
        <title>The genomes of the fungal plant pathogens Cladosporium fulvum and Dothistroma septosporum reveal adaptation to different hosts and lifestyles but also signatures of common ancestry.</title>
        <authorList>
            <person name="de Wit P.J.G.M."/>
            <person name="van der Burgt A."/>
            <person name="Oekmen B."/>
            <person name="Stergiopoulos I."/>
            <person name="Abd-Elsalam K.A."/>
            <person name="Aerts A.L."/>
            <person name="Bahkali A.H."/>
            <person name="Beenen H.G."/>
            <person name="Chettri P."/>
            <person name="Cox M.P."/>
            <person name="Datema E."/>
            <person name="de Vries R.P."/>
            <person name="Dhillon B."/>
            <person name="Ganley A.R."/>
            <person name="Griffiths S.A."/>
            <person name="Guo Y."/>
            <person name="Hamelin R.C."/>
            <person name="Henrissat B."/>
            <person name="Kabir M.S."/>
            <person name="Jashni M.K."/>
            <person name="Kema G."/>
            <person name="Klaubauf S."/>
            <person name="Lapidus A."/>
            <person name="Levasseur A."/>
            <person name="Lindquist E."/>
            <person name="Mehrabi R."/>
            <person name="Ohm R.A."/>
            <person name="Owen T.J."/>
            <person name="Salamov A."/>
            <person name="Schwelm A."/>
            <person name="Schijlen E."/>
            <person name="Sun H."/>
            <person name="van den Burg H.A."/>
            <person name="van Ham R.C.H.J."/>
            <person name="Zhang S."/>
            <person name="Goodwin S.B."/>
            <person name="Grigoriev I.V."/>
            <person name="Collemare J."/>
            <person name="Bradshaw R.E."/>
        </authorList>
    </citation>
    <scope>NUCLEOTIDE SEQUENCE [LARGE SCALE GENOMIC DNA]</scope>
    <source>
        <strain evidence="13">NZE10 / CBS 128990</strain>
    </source>
</reference>
<feature type="transmembrane region" description="Helical" evidence="10">
    <location>
        <begin position="405"/>
        <end position="430"/>
    </location>
</feature>
<keyword evidence="4 10" id="KW-1003">Cell membrane</keyword>
<dbReference type="PANTHER" id="PTHR31030">
    <property type="entry name" value="PLASMA MEMBRANE FUSION PROTEIN PRM1"/>
    <property type="match status" value="1"/>
</dbReference>
<evidence type="ECO:0000256" key="6">
    <source>
        <dbReference type="ARBA" id="ARBA00022971"/>
    </source>
</evidence>
<keyword evidence="5 10" id="KW-0812">Transmembrane</keyword>
<feature type="compositionally biased region" description="Polar residues" evidence="11">
    <location>
        <begin position="1"/>
        <end position="11"/>
    </location>
</feature>
<comment type="similarity">
    <text evidence="3 10">Belongs to the PRM1 family.</text>
</comment>
<dbReference type="PANTHER" id="PTHR31030:SF1">
    <property type="entry name" value="PLASMA MEMBRANE FUSION PROTEIN PRM1"/>
    <property type="match status" value="1"/>
</dbReference>
<dbReference type="OrthoDB" id="5356111at2759"/>
<reference evidence="12 13" key="2">
    <citation type="journal article" date="2012" name="PLoS Pathog.">
        <title>Diverse lifestyles and strategies of plant pathogenesis encoded in the genomes of eighteen Dothideomycetes fungi.</title>
        <authorList>
            <person name="Ohm R.A."/>
            <person name="Feau N."/>
            <person name="Henrissat B."/>
            <person name="Schoch C.L."/>
            <person name="Horwitz B.A."/>
            <person name="Barry K.W."/>
            <person name="Condon B.J."/>
            <person name="Copeland A.C."/>
            <person name="Dhillon B."/>
            <person name="Glaser F."/>
            <person name="Hesse C.N."/>
            <person name="Kosti I."/>
            <person name="LaButti K."/>
            <person name="Lindquist E.A."/>
            <person name="Lucas S."/>
            <person name="Salamov A.A."/>
            <person name="Bradshaw R.E."/>
            <person name="Ciuffetti L."/>
            <person name="Hamelin R.C."/>
            <person name="Kema G.H.J."/>
            <person name="Lawrence C."/>
            <person name="Scott J.A."/>
            <person name="Spatafora J.W."/>
            <person name="Turgeon B.G."/>
            <person name="de Wit P.J.G.M."/>
            <person name="Zhong S."/>
            <person name="Goodwin S.B."/>
            <person name="Grigoriev I.V."/>
        </authorList>
    </citation>
    <scope>NUCLEOTIDE SEQUENCE [LARGE SCALE GENOMIC DNA]</scope>
    <source>
        <strain evidence="13">NZE10 / CBS 128990</strain>
    </source>
</reference>
<dbReference type="GO" id="GO:0032220">
    <property type="term" value="P:plasma membrane fusion involved in cytogamy"/>
    <property type="evidence" value="ECO:0007669"/>
    <property type="project" value="TreeGrafter"/>
</dbReference>
<keyword evidence="7 10" id="KW-1133">Transmembrane helix</keyword>
<feature type="region of interest" description="Disordered" evidence="11">
    <location>
        <begin position="670"/>
        <end position="698"/>
    </location>
</feature>
<evidence type="ECO:0000256" key="9">
    <source>
        <dbReference type="ARBA" id="ARBA00023180"/>
    </source>
</evidence>
<dbReference type="HOGENOM" id="CLU_010191_1_0_1"/>
<keyword evidence="13" id="KW-1185">Reference proteome</keyword>